<evidence type="ECO:0000313" key="3">
    <source>
        <dbReference type="Proteomes" id="UP000059188"/>
    </source>
</evidence>
<dbReference type="EMBL" id="LN679576">
    <property type="protein sequence ID" value="CEL60457.1"/>
    <property type="molecule type" value="Genomic_DNA"/>
</dbReference>
<evidence type="ECO:0000313" key="2">
    <source>
        <dbReference type="EMBL" id="CEL60457.1"/>
    </source>
</evidence>
<dbReference type="AlphaFoldDB" id="A0A0B7FW88"/>
<keyword evidence="1" id="KW-0472">Membrane</keyword>
<sequence length="75" mass="8312">MLCVLRASVNLYKDFLCWNGYVPPGVGLVWCLFWQPALIVYICTAIYLSECTASCGVKLDLTIISITNCSFANLV</sequence>
<keyword evidence="1" id="KW-1133">Transmembrane helix</keyword>
<dbReference type="Proteomes" id="UP000059188">
    <property type="component" value="Unassembled WGS sequence"/>
</dbReference>
<evidence type="ECO:0000256" key="1">
    <source>
        <dbReference type="SAM" id="Phobius"/>
    </source>
</evidence>
<protein>
    <submittedName>
        <fullName evidence="2">Uncharacterized protein</fullName>
    </submittedName>
</protein>
<keyword evidence="3" id="KW-1185">Reference proteome</keyword>
<name>A0A0B7FW88_THACB</name>
<proteinExistence type="predicted"/>
<organism evidence="2 3">
    <name type="scientific">Thanatephorus cucumeris (strain AG1-IB / isolate 7/3/14)</name>
    <name type="common">Lettuce bottom rot fungus</name>
    <name type="synonym">Rhizoctonia solani</name>
    <dbReference type="NCBI Taxonomy" id="1108050"/>
    <lineage>
        <taxon>Eukaryota</taxon>
        <taxon>Fungi</taxon>
        <taxon>Dikarya</taxon>
        <taxon>Basidiomycota</taxon>
        <taxon>Agaricomycotina</taxon>
        <taxon>Agaricomycetes</taxon>
        <taxon>Cantharellales</taxon>
        <taxon>Ceratobasidiaceae</taxon>
        <taxon>Rhizoctonia</taxon>
        <taxon>Rhizoctonia solani AG-1</taxon>
    </lineage>
</organism>
<feature type="transmembrane region" description="Helical" evidence="1">
    <location>
        <begin position="27"/>
        <end position="48"/>
    </location>
</feature>
<gene>
    <name evidence="2" type="ORF">RSOLAG1IB_12362</name>
</gene>
<reference evidence="2 3" key="1">
    <citation type="submission" date="2014-11" db="EMBL/GenBank/DDBJ databases">
        <authorList>
            <person name="Wibberg Daniel"/>
        </authorList>
    </citation>
    <scope>NUCLEOTIDE SEQUENCE [LARGE SCALE GENOMIC DNA]</scope>
    <source>
        <strain evidence="2">Rhizoctonia solani AG1-IB 7/3/14</strain>
    </source>
</reference>
<keyword evidence="1" id="KW-0812">Transmembrane</keyword>
<accession>A0A0B7FW88</accession>